<dbReference type="InterPro" id="IPR016195">
    <property type="entry name" value="Pol/histidinol_Pase-like"/>
</dbReference>
<evidence type="ECO:0000256" key="2">
    <source>
        <dbReference type="ARBA" id="ARBA00009152"/>
    </source>
</evidence>
<dbReference type="Pfam" id="PF02811">
    <property type="entry name" value="PHP"/>
    <property type="match status" value="1"/>
</dbReference>
<dbReference type="InterPro" id="IPR004013">
    <property type="entry name" value="PHP_dom"/>
</dbReference>
<evidence type="ECO:0000256" key="8">
    <source>
        <dbReference type="RuleBase" id="RU366003"/>
    </source>
</evidence>
<sequence length="269" mass="31569">MISFDSHLHTRFSSDSEADPRAYIQLARQKGMKGICFTDHNDYDFPLEDGKVVFDLDFKAYLDYMLKLKEEFRGSFDIRVGVEQGLMKSVASRVDSYDPENKLDFVIGSSHLVEGEDPYYPSYWEGRAVKDTIIKYYESIMENIKTCHNFDIYGHLDYIIRYAPEKDANYNWKDYYDYFYEILKSLIYQGKGIEVNTAGLKYGLKNPNPDINIVKLYKELGGEIITVGSDSHSVDYLGYEFDRVYNMLKELGFKYYSVFKDRKAEFYEI</sequence>
<dbReference type="EC" id="3.1.3.15" evidence="3 8"/>
<dbReference type="GO" id="GO:0000105">
    <property type="term" value="P:L-histidine biosynthetic process"/>
    <property type="evidence" value="ECO:0007669"/>
    <property type="project" value="UniProtKB-UniRule"/>
</dbReference>
<keyword evidence="5 8" id="KW-0378">Hydrolase</keyword>
<comment type="catalytic activity">
    <reaction evidence="7 8">
        <text>L-histidinol phosphate + H2O = L-histidinol + phosphate</text>
        <dbReference type="Rhea" id="RHEA:14465"/>
        <dbReference type="ChEBI" id="CHEBI:15377"/>
        <dbReference type="ChEBI" id="CHEBI:43474"/>
        <dbReference type="ChEBI" id="CHEBI:57699"/>
        <dbReference type="ChEBI" id="CHEBI:57980"/>
        <dbReference type="EC" id="3.1.3.15"/>
    </reaction>
</comment>
<evidence type="ECO:0000256" key="6">
    <source>
        <dbReference type="ARBA" id="ARBA00023102"/>
    </source>
</evidence>
<organism evidence="10 11">
    <name type="scientific">Lachnospira pectinoschiza</name>
    <dbReference type="NCBI Taxonomy" id="28052"/>
    <lineage>
        <taxon>Bacteria</taxon>
        <taxon>Bacillati</taxon>
        <taxon>Bacillota</taxon>
        <taxon>Clostridia</taxon>
        <taxon>Lachnospirales</taxon>
        <taxon>Lachnospiraceae</taxon>
        <taxon>Lachnospira</taxon>
    </lineage>
</organism>
<dbReference type="UniPathway" id="UPA00031">
    <property type="reaction ID" value="UER00013"/>
</dbReference>
<dbReference type="PANTHER" id="PTHR21039">
    <property type="entry name" value="HISTIDINOL PHOSPHATASE-RELATED"/>
    <property type="match status" value="1"/>
</dbReference>
<dbReference type="EMBL" id="FNHZ01000002">
    <property type="protein sequence ID" value="SDM77299.1"/>
    <property type="molecule type" value="Genomic_DNA"/>
</dbReference>
<feature type="domain" description="Polymerase/histidinol phosphatase N-terminal" evidence="9">
    <location>
        <begin position="4"/>
        <end position="60"/>
    </location>
</feature>
<dbReference type="OrthoDB" id="9775255at2"/>
<protein>
    <recommendedName>
        <fullName evidence="3 8">Histidinol-phosphatase</fullName>
        <shortName evidence="8">HolPase</shortName>
        <ecNumber evidence="3 8">3.1.3.15</ecNumber>
    </recommendedName>
</protein>
<evidence type="ECO:0000256" key="4">
    <source>
        <dbReference type="ARBA" id="ARBA00022605"/>
    </source>
</evidence>
<dbReference type="GO" id="GO:0004401">
    <property type="term" value="F:histidinol-phosphatase activity"/>
    <property type="evidence" value="ECO:0007669"/>
    <property type="project" value="UniProtKB-UniRule"/>
</dbReference>
<dbReference type="InterPro" id="IPR010140">
    <property type="entry name" value="Histidinol_P_phosphatase_HisJ"/>
</dbReference>
<keyword evidence="4 8" id="KW-0028">Amino-acid biosynthesis</keyword>
<comment type="pathway">
    <text evidence="1 8">Amino-acid biosynthesis; L-histidine biosynthesis; L-histidine from 5-phospho-alpha-D-ribose 1-diphosphate: step 8/9.</text>
</comment>
<dbReference type="SMART" id="SM00481">
    <property type="entry name" value="POLIIIAc"/>
    <property type="match status" value="1"/>
</dbReference>
<name>A0A1G9VYC3_9FIRM</name>
<dbReference type="GO" id="GO:0005737">
    <property type="term" value="C:cytoplasm"/>
    <property type="evidence" value="ECO:0007669"/>
    <property type="project" value="TreeGrafter"/>
</dbReference>
<comment type="similarity">
    <text evidence="2 8">Belongs to the PHP hydrolase family. HisK subfamily.</text>
</comment>
<gene>
    <name evidence="10" type="ORF">SAMN05216544_1127</name>
</gene>
<dbReference type="InterPro" id="IPR003141">
    <property type="entry name" value="Pol/His_phosphatase_N"/>
</dbReference>
<evidence type="ECO:0000256" key="1">
    <source>
        <dbReference type="ARBA" id="ARBA00004970"/>
    </source>
</evidence>
<evidence type="ECO:0000313" key="10">
    <source>
        <dbReference type="EMBL" id="SDM77299.1"/>
    </source>
</evidence>
<dbReference type="Proteomes" id="UP000187651">
    <property type="component" value="Unassembled WGS sequence"/>
</dbReference>
<evidence type="ECO:0000256" key="3">
    <source>
        <dbReference type="ARBA" id="ARBA00013085"/>
    </source>
</evidence>
<dbReference type="RefSeq" id="WP_083330277.1">
    <property type="nucleotide sequence ID" value="NZ_FNHZ01000002.1"/>
</dbReference>
<dbReference type="Gene3D" id="3.20.20.140">
    <property type="entry name" value="Metal-dependent hydrolases"/>
    <property type="match status" value="1"/>
</dbReference>
<dbReference type="AlphaFoldDB" id="A0A1G9VYC3"/>
<dbReference type="SUPFAM" id="SSF89550">
    <property type="entry name" value="PHP domain-like"/>
    <property type="match status" value="1"/>
</dbReference>
<evidence type="ECO:0000313" key="11">
    <source>
        <dbReference type="Proteomes" id="UP000187651"/>
    </source>
</evidence>
<dbReference type="PANTHER" id="PTHR21039:SF0">
    <property type="entry name" value="HISTIDINOL-PHOSPHATASE"/>
    <property type="match status" value="1"/>
</dbReference>
<dbReference type="NCBIfam" id="TIGR01856">
    <property type="entry name" value="hisJ_fam"/>
    <property type="match status" value="1"/>
</dbReference>
<proteinExistence type="inferred from homology"/>
<keyword evidence="11" id="KW-1185">Reference proteome</keyword>
<evidence type="ECO:0000259" key="9">
    <source>
        <dbReference type="SMART" id="SM00481"/>
    </source>
</evidence>
<evidence type="ECO:0000256" key="5">
    <source>
        <dbReference type="ARBA" id="ARBA00022801"/>
    </source>
</evidence>
<keyword evidence="6 8" id="KW-0368">Histidine biosynthesis</keyword>
<accession>A0A1G9VYC3</accession>
<evidence type="ECO:0000256" key="7">
    <source>
        <dbReference type="ARBA" id="ARBA00049158"/>
    </source>
</evidence>
<reference evidence="11" key="1">
    <citation type="submission" date="2016-10" db="EMBL/GenBank/DDBJ databases">
        <authorList>
            <person name="Varghese N."/>
            <person name="Submissions S."/>
        </authorList>
    </citation>
    <scope>NUCLEOTIDE SEQUENCE [LARGE SCALE GENOMIC DNA]</scope>
    <source>
        <strain evidence="11">M83</strain>
    </source>
</reference>